<feature type="coiled-coil region" evidence="1">
    <location>
        <begin position="54"/>
        <end position="81"/>
    </location>
</feature>
<dbReference type="AlphaFoldDB" id="A0AA88W941"/>
<proteinExistence type="predicted"/>
<keyword evidence="1" id="KW-0175">Coiled coil</keyword>
<evidence type="ECO:0000313" key="3">
    <source>
        <dbReference type="EMBL" id="KAK3018950.1"/>
    </source>
</evidence>
<keyword evidence="4" id="KW-1185">Reference proteome</keyword>
<dbReference type="PANTHER" id="PTHR33431">
    <property type="entry name" value="ENABLED-LIKE PROTEIN (DUF1635)"/>
    <property type="match status" value="1"/>
</dbReference>
<sequence>MSMDNQRNLLFGWPNCFQVKSMEELAQSLLLTAMELDTTKVRAQEELKVRDEQLVQLKDLINKAIRERDEAQDKCQKLMFEKLLLQQQVQQQQQQQVLVQQQQQQVLVQQQYHQQQNAPHSGISSIEDEPRRGLDSNNGFSSSDCEESIVSSPVMDPIPAPLLSPTPPQLPPPEQEVIIPVVPKKPLPEKGKLLQAVMQAGPLLQTLLLAGPLPQWRHPPPPLDTYQIPPPPLVLTSPLPPAAQLFQQDCLLGNINNCGRFSRKRGLSEGSDSSTETKYQRIGLN</sequence>
<feature type="compositionally biased region" description="Pro residues" evidence="2">
    <location>
        <begin position="156"/>
        <end position="171"/>
    </location>
</feature>
<organism evidence="3 4">
    <name type="scientific">Escallonia herrerae</name>
    <dbReference type="NCBI Taxonomy" id="1293975"/>
    <lineage>
        <taxon>Eukaryota</taxon>
        <taxon>Viridiplantae</taxon>
        <taxon>Streptophyta</taxon>
        <taxon>Embryophyta</taxon>
        <taxon>Tracheophyta</taxon>
        <taxon>Spermatophyta</taxon>
        <taxon>Magnoliopsida</taxon>
        <taxon>eudicotyledons</taxon>
        <taxon>Gunneridae</taxon>
        <taxon>Pentapetalae</taxon>
        <taxon>asterids</taxon>
        <taxon>campanulids</taxon>
        <taxon>Escalloniales</taxon>
        <taxon>Escalloniaceae</taxon>
        <taxon>Escallonia</taxon>
    </lineage>
</organism>
<dbReference type="PANTHER" id="PTHR33431:SF3">
    <property type="entry name" value="ENABLED-LIKE PROTEIN (DUF1635)"/>
    <property type="match status" value="1"/>
</dbReference>
<feature type="region of interest" description="Disordered" evidence="2">
    <location>
        <begin position="117"/>
        <end position="171"/>
    </location>
</feature>
<dbReference type="Pfam" id="PF07795">
    <property type="entry name" value="DUF1635"/>
    <property type="match status" value="1"/>
</dbReference>
<accession>A0AA88W941</accession>
<dbReference type="EMBL" id="JAVXUP010000907">
    <property type="protein sequence ID" value="KAK3018950.1"/>
    <property type="molecule type" value="Genomic_DNA"/>
</dbReference>
<comment type="caution">
    <text evidence="3">The sequence shown here is derived from an EMBL/GenBank/DDBJ whole genome shotgun (WGS) entry which is preliminary data.</text>
</comment>
<feature type="region of interest" description="Disordered" evidence="2">
    <location>
        <begin position="263"/>
        <end position="285"/>
    </location>
</feature>
<evidence type="ECO:0000256" key="2">
    <source>
        <dbReference type="SAM" id="MobiDB-lite"/>
    </source>
</evidence>
<evidence type="ECO:0000256" key="1">
    <source>
        <dbReference type="SAM" id="Coils"/>
    </source>
</evidence>
<evidence type="ECO:0000313" key="4">
    <source>
        <dbReference type="Proteomes" id="UP001188597"/>
    </source>
</evidence>
<dbReference type="Proteomes" id="UP001188597">
    <property type="component" value="Unassembled WGS sequence"/>
</dbReference>
<gene>
    <name evidence="3" type="ORF">RJ639_003592</name>
</gene>
<protein>
    <submittedName>
        <fullName evidence="3">Uncharacterized protein</fullName>
    </submittedName>
</protein>
<dbReference type="InterPro" id="IPR012862">
    <property type="entry name" value="DUF1635"/>
</dbReference>
<name>A0AA88W941_9ASTE</name>
<reference evidence="3" key="1">
    <citation type="submission" date="2022-12" db="EMBL/GenBank/DDBJ databases">
        <title>Draft genome assemblies for two species of Escallonia (Escalloniales).</title>
        <authorList>
            <person name="Chanderbali A."/>
            <person name="Dervinis C."/>
            <person name="Anghel I."/>
            <person name="Soltis D."/>
            <person name="Soltis P."/>
            <person name="Zapata F."/>
        </authorList>
    </citation>
    <scope>NUCLEOTIDE SEQUENCE</scope>
    <source>
        <strain evidence="3">UCBG64.0493</strain>
        <tissue evidence="3">Leaf</tissue>
    </source>
</reference>